<evidence type="ECO:0000313" key="7">
    <source>
        <dbReference type="EMBL" id="MDH8679482.1"/>
    </source>
</evidence>
<feature type="transmembrane region" description="Helical" evidence="3">
    <location>
        <begin position="12"/>
        <end position="36"/>
    </location>
</feature>
<evidence type="ECO:0000259" key="4">
    <source>
        <dbReference type="Pfam" id="PF06165"/>
    </source>
</evidence>
<dbReference type="InterPro" id="IPR033432">
    <property type="entry name" value="GH94_catalytic"/>
</dbReference>
<keyword evidence="3" id="KW-0472">Membrane</keyword>
<keyword evidence="1" id="KW-0328">Glycosyltransferase</keyword>
<evidence type="ECO:0000256" key="3">
    <source>
        <dbReference type="SAM" id="Phobius"/>
    </source>
</evidence>
<dbReference type="InterPro" id="IPR052047">
    <property type="entry name" value="GH94_Enzymes"/>
</dbReference>
<accession>A0ABT6NGH6</accession>
<dbReference type="Gene3D" id="1.50.10.10">
    <property type="match status" value="1"/>
</dbReference>
<dbReference type="InterPro" id="IPR010383">
    <property type="entry name" value="Glyco_hydrolase_94_b-supersand"/>
</dbReference>
<keyword evidence="3" id="KW-0812">Transmembrane</keyword>
<dbReference type="InterPro" id="IPR037824">
    <property type="entry name" value="GH94N_2_NdvB"/>
</dbReference>
<dbReference type="PANTHER" id="PTHR37469:SF2">
    <property type="entry name" value="CELLOBIONIC ACID PHOSPHORYLASE"/>
    <property type="match status" value="1"/>
</dbReference>
<dbReference type="SUPFAM" id="SSF48208">
    <property type="entry name" value="Six-hairpin glycosidases"/>
    <property type="match status" value="1"/>
</dbReference>
<dbReference type="Gene3D" id="2.60.420.10">
    <property type="entry name" value="Maltose phosphorylase, domain 3"/>
    <property type="match status" value="1"/>
</dbReference>
<feature type="domain" description="Glycosyl hydrolase 94 supersandwich" evidence="4">
    <location>
        <begin position="1648"/>
        <end position="1922"/>
    </location>
</feature>
<evidence type="ECO:0000256" key="1">
    <source>
        <dbReference type="ARBA" id="ARBA00022676"/>
    </source>
</evidence>
<evidence type="ECO:0000256" key="2">
    <source>
        <dbReference type="ARBA" id="ARBA00022679"/>
    </source>
</evidence>
<dbReference type="InterPro" id="IPR019282">
    <property type="entry name" value="Glycoamylase-like_cons_dom"/>
</dbReference>
<dbReference type="Pfam" id="PF06165">
    <property type="entry name" value="GH94_b-supersand"/>
    <property type="match status" value="2"/>
</dbReference>
<dbReference type="Pfam" id="PF10091">
    <property type="entry name" value="Glycoamylase"/>
    <property type="match status" value="1"/>
</dbReference>
<feature type="domain" description="Glycosyl hydrolase 94 catalytic" evidence="6">
    <location>
        <begin position="2433"/>
        <end position="2857"/>
    </location>
</feature>
<keyword evidence="2" id="KW-0808">Transferase</keyword>
<dbReference type="InterPro" id="IPR008928">
    <property type="entry name" value="6-hairpin_glycosidase_sf"/>
</dbReference>
<evidence type="ECO:0000313" key="8">
    <source>
        <dbReference type="Proteomes" id="UP001158045"/>
    </source>
</evidence>
<protein>
    <submittedName>
        <fullName evidence="7">Glucoamylase family protein</fullName>
    </submittedName>
</protein>
<dbReference type="RefSeq" id="WP_281095378.1">
    <property type="nucleotide sequence ID" value="NZ_JARYZI010000012.1"/>
</dbReference>
<feature type="transmembrane region" description="Helical" evidence="3">
    <location>
        <begin position="443"/>
        <end position="467"/>
    </location>
</feature>
<dbReference type="PANTHER" id="PTHR37469">
    <property type="entry name" value="CELLOBIONIC ACID PHOSPHORYLASE-RELATED"/>
    <property type="match status" value="1"/>
</dbReference>
<feature type="transmembrane region" description="Helical" evidence="3">
    <location>
        <begin position="1005"/>
        <end position="1023"/>
    </location>
</feature>
<evidence type="ECO:0000259" key="6">
    <source>
        <dbReference type="Pfam" id="PF17167"/>
    </source>
</evidence>
<dbReference type="Proteomes" id="UP001158045">
    <property type="component" value="Unassembled WGS sequence"/>
</dbReference>
<dbReference type="CDD" id="cd11753">
    <property type="entry name" value="GH94N_ChvB_NdvB_2_like"/>
    <property type="match status" value="1"/>
</dbReference>
<dbReference type="Pfam" id="PF17167">
    <property type="entry name" value="Glyco_hydro_94"/>
    <property type="match status" value="1"/>
</dbReference>
<reference evidence="7 8" key="1">
    <citation type="submission" date="2023-04" db="EMBL/GenBank/DDBJ databases">
        <title>Fusibacter bizertensis strain WBS, isolated from littoral bottom sediments of the Arctic seas - biochemical and genomic analysis.</title>
        <authorList>
            <person name="Brioukhanov A.L."/>
        </authorList>
    </citation>
    <scope>NUCLEOTIDE SEQUENCE [LARGE SCALE GENOMIC DNA]</scope>
    <source>
        <strain evidence="7 8">WBS</strain>
    </source>
</reference>
<keyword evidence="8" id="KW-1185">Reference proteome</keyword>
<dbReference type="SUPFAM" id="SSF74650">
    <property type="entry name" value="Galactose mutarotase-like"/>
    <property type="match status" value="2"/>
</dbReference>
<keyword evidence="3" id="KW-1133">Transmembrane helix</keyword>
<dbReference type="EMBL" id="JARYZI010000012">
    <property type="protein sequence ID" value="MDH8679482.1"/>
    <property type="molecule type" value="Genomic_DNA"/>
</dbReference>
<comment type="caution">
    <text evidence="7">The sequence shown here is derived from an EMBL/GenBank/DDBJ whole genome shotgun (WGS) entry which is preliminary data.</text>
</comment>
<dbReference type="Gene3D" id="1.50.10.140">
    <property type="match status" value="2"/>
</dbReference>
<dbReference type="SMART" id="SM01068">
    <property type="entry name" value="CBM_X"/>
    <property type="match status" value="2"/>
</dbReference>
<dbReference type="InterPro" id="IPR037018">
    <property type="entry name" value="GH65_N"/>
</dbReference>
<dbReference type="InterPro" id="IPR037820">
    <property type="entry name" value="GH94N_NdvB"/>
</dbReference>
<proteinExistence type="predicted"/>
<dbReference type="CDD" id="cd11756">
    <property type="entry name" value="GH94N_ChvB_NdvB_1_like"/>
    <property type="match status" value="1"/>
</dbReference>
<feature type="transmembrane region" description="Helical" evidence="3">
    <location>
        <begin position="916"/>
        <end position="937"/>
    </location>
</feature>
<feature type="transmembrane region" description="Helical" evidence="3">
    <location>
        <begin position="876"/>
        <end position="895"/>
    </location>
</feature>
<evidence type="ECO:0000259" key="5">
    <source>
        <dbReference type="Pfam" id="PF10091"/>
    </source>
</evidence>
<feature type="transmembrane region" description="Helical" evidence="3">
    <location>
        <begin position="473"/>
        <end position="496"/>
    </location>
</feature>
<dbReference type="Gene3D" id="2.70.98.40">
    <property type="entry name" value="Glycoside hydrolase, family 65, N-terminal domain"/>
    <property type="match status" value="2"/>
</dbReference>
<organism evidence="7 8">
    <name type="scientific">Fusibacter bizertensis</name>
    <dbReference type="NCBI Taxonomy" id="1488331"/>
    <lineage>
        <taxon>Bacteria</taxon>
        <taxon>Bacillati</taxon>
        <taxon>Bacillota</taxon>
        <taxon>Clostridia</taxon>
        <taxon>Eubacteriales</taxon>
        <taxon>Eubacteriales Family XII. Incertae Sedis</taxon>
        <taxon>Fusibacter</taxon>
    </lineage>
</organism>
<feature type="transmembrane region" description="Helical" evidence="3">
    <location>
        <begin position="851"/>
        <end position="870"/>
    </location>
</feature>
<dbReference type="InterPro" id="IPR012341">
    <property type="entry name" value="6hp_glycosidase-like_sf"/>
</dbReference>
<gene>
    <name evidence="7" type="ORF">QE109_15090</name>
</gene>
<feature type="domain" description="Glycoamylase-like" evidence="5">
    <location>
        <begin position="1393"/>
        <end position="1604"/>
    </location>
</feature>
<sequence>MYGKTNWKVGIILNYSAWIQFIIIALVVISGIIFILKLRRNRDLNIRYASLTVEELEKRARRMAQDHTISVKRNVLNWPITRMNENYDLILELYKSLNEDINLKRSIPPAAEWLLDNFYVIEEQVKGVTHALTKKNYYQLPVLKKGPFKGYTRVFAIAVEFISVVDGQVEESTLLRYLEAYQSHSILFDREIRVLPIMMRIALIEHVRMICEKIKDTQLEWNKADLIIDKYWSEDVVDLDRLVIQFKSIIEKESEVNPSFVEHLFYRLRRAGRSYSGVLRSIDQVLDKFSMTTELIAHKEHNAQAVSTVSFGNCIMSLKYVSTLNWSYFFEAASYVEKILQSDPDGTYLLMDEISRGFYLRKIELLARKYSVSEIHIAREALSMAEKAFIEGNSANEAENIYNRKKHVGYYLLGAGIERLEDIQKGTSSFIGKIHKKLSLYPGVIYACAIVAVMLTVLGTALAYGIINSATASLWMIGGVIIMLLIPSSELAITLINWGVTLVVKPAIFPKLEFKDGIPQEFSTMVVIPTLLNNEERVVELLENLENHYLSNPEKNLYFALIGAFKDSKGPNTIEDNKILFQAEKGIEKLNKQYAQGREALFFFYHRVSVLNKNDNTWTGWERKRGALMEFNELLLGSKETTFSVYSENTMPIEKIKYIITLDADTILPLGMAKRMIGTMAHPLNTPIIDPVRGIVVDGYGLMQPRISFDVESSNRSIFSRILTGQEGMDPYASAISDVYQDLFGEGVFTGKGIYDLSIFNQVLKDIVPENVVLSHDLLEGSYVRAALVSDLELVDSYPTKYNAYMTRLHRWIRGDWQLIRWLGKTITNRKLQKVKNPLSKISKWKITDNLRRSLVAPSIMLLFIASFSFLPGNAIVWIGYGLAALGLPFLIHVFSELISNAPLFRRVRRHINGFFGIKSSLFQFMLALIFLPYHALMVMKAIGTTLFRVFFSKKKMLEWVTSDDAEKFQSNSLKSYLYSMGPSLIGGLILASLSYFFKPSNFGLSLLMAALWFSSPIIAYLISKNRDKEIERLNDNALLELRVVARKTWRYFEEFANEKNSWLAPDNYQEEPHRGIAYRTSPTNIGLGLLATLSARDMGYLGTIESVETLIKTTRTIDQMEKWNGHLYNWYDTRSLEPLRPRYVSTVDSGNFVCYLITLEQGLRSLYHKTVFDEAYLRGIEDTIRCANNILYASIEEIIAVDIESFKKEQNLDLWLQIINKLLESKVIQEMKDKVWRAKIIKQLQKFKSDVLYFAPWLEQMSQLPDILLDQSIASYTNELVKMLVKNDKLIDIPDKNQLILSSIVDLKSIIIASDLMQVDEIAEAILWLNTLTHTVEKSQVTAHNLYTALDDLISQVNRLSVDTKFGVLFENRRHLFSIGFNIEDNRMTNSYYDLLASEARQTSYIAIARGEVPVKHWFMLGRSLTVVDHYKGLISWSGTMFEYLMPLLIMKSYSNTLLDETYSFVIKCQKKYANERSMPWGISESAFNSMDIHLDYQYKAIGVPWLGLKRGLIEDAVAAPYATLLALMVSPFEAYKNMQILKAQGGEGAYGYYEAIDYTPERLGFNNQPVVIKSYMAHHQGMSLLALTNYLNDNIMQTRFSDEPYVNAARLLLQERIPTNTVLSKENKEKIMPFKGSIYRDKGSYRRFTKLNQPLPMAHVLSSDSYFVMLTDKGTGYSKTKSLAISRWREDPILDHYGMFFYVKNKSTNRIWSSTYCPIETEPDAYEVVFTADKAVYKRADENIETTTEVIVTSADNAEIRRIKLKNNGDSASVIELTSYLEIVLAPHNSDLAHPAFGNLFVETEYNSEFNALLAKRRPRSAEDKSIWMAHMPVVEGDTISKIQYETDRSLFIGRGRTVKNPIMIERDKPLSNTVGTVLDPIMSIRLKLNIESGKATRISFVTMIADSKEAILELVEKYASLETCDASFWLALARSEVEAKYLNIKAADMEVYQDMIKDILYLSPMRQMNQHMIASNQKGQTSLWPYGISGDTPIVLVCLDRIDEVEILFELLKAQEFWRIKALNVSLVILIQEENSYLNPLSSLVKEIVYDNQTSGVLSNRGDIFILITSNMADGDTDLVKASARLIFRGNGETMQEQLMLNLPVQFIPMVETQLEPLETASYTTEISVSQLQNKLQLFNGLGGFDENGECYIINLENGQTTPAPWSNIISNPKFGFMVTESGGGYTWSNNSRENKLTPWSNDAVSDLPGETFYLRDEYLNIWSMTPQPIREDAPYTVEHGFGYTSFQHESHGIHQKLTQFVPLEEPVKISIIELKNKGDRERKIAVTYYVTPVMGVEPSVTGLHLKSAMMENGTLVVENPYNQEFKGEQMYMDVSENNRSVTGNRHEFYGSNCKRKLDGLRQIHLSGTVGAGYNPCMAMQTEITILPGETFKFVYVLGIAQSIEGVVKEAKQYLSYETAYQALEDVRSFWKKKLQMLEVKTPERSLNYMLNGWLLYQVISCRLWSRSAFYQSGGAFGFRDQLQDSLSILAIWPELAREQIIKHAGHQFIEGDVLHWWHEPTNKGMRTRISDDYLWLPYVTAEYVKTTGDVTILNAQAPFVVDDVLKEFEEERYCSPTVSNETETLYEHCIRALEHSLKFGKNGLPFMGTGDWNDGMNTVGNKMIGESVWLAWFLHVTLQKFIPICNQYGDVERMERYQMVCDNLIYAIESVAWDGDWYKRAFFDNGDVLGTVENAECKIDSLAQTWAVFSGEADQDRVERAMHSLEDYLVLREEGLIKLLTPPFYDGELEPGYIKGYVPGVRENGGQYTHAAAWVVAAFAKLGYGDKAHELFELINPINHTRTNHEVSVYKVEPYVMAADVYSSAPHIGRGGWTWYTGSASWMYSVGTKEILGFSKEGNTISIDPCIPKKWHEFQMKYQFEETIYEIEIFNPYHVNKGVKETILDGEILAGNIITLVNDQVLHKITINMG</sequence>
<feature type="transmembrane region" description="Helical" evidence="3">
    <location>
        <begin position="977"/>
        <end position="998"/>
    </location>
</feature>
<feature type="domain" description="Glycosyl hydrolase 94 supersandwich" evidence="4">
    <location>
        <begin position="2155"/>
        <end position="2417"/>
    </location>
</feature>
<dbReference type="InterPro" id="IPR011013">
    <property type="entry name" value="Gal_mutarotase_sf_dom"/>
</dbReference>
<name>A0ABT6NGH6_9FIRM</name>